<name>A0A6N2R0U2_9BACT</name>
<gene>
    <name evidence="3" type="ORF">CULFYP111_00140</name>
</gene>
<evidence type="ECO:0000259" key="2">
    <source>
        <dbReference type="Pfam" id="PF12870"/>
    </source>
</evidence>
<evidence type="ECO:0000313" key="3">
    <source>
        <dbReference type="EMBL" id="VYS74384.1"/>
    </source>
</evidence>
<keyword evidence="1" id="KW-0732">Signal</keyword>
<dbReference type="RefSeq" id="WP_258299131.1">
    <property type="nucleotide sequence ID" value="NZ_CACRSK010000001.1"/>
</dbReference>
<feature type="chain" id="PRO_5026899980" evidence="1">
    <location>
        <begin position="24"/>
        <end position="128"/>
    </location>
</feature>
<accession>A0A6N2R0U2</accession>
<feature type="signal peptide" evidence="1">
    <location>
        <begin position="1"/>
        <end position="23"/>
    </location>
</feature>
<dbReference type="AlphaFoldDB" id="A0A6N2R0U2"/>
<feature type="domain" description="DUF4878" evidence="2">
    <location>
        <begin position="17"/>
        <end position="126"/>
    </location>
</feature>
<sequence>MKKILTILTFFTFILIGCGGSSAEKTAVDFTQKLYTSNTKTVVDMLYLGDEKPSKADMDFVFQKIDSVLEQNKAKAKERGGFKKADVIKKDIDGNTASIRVQTTFKDGSTQADTMDLIKINNKWKIRL</sequence>
<dbReference type="Gene3D" id="3.10.450.50">
    <property type="match status" value="1"/>
</dbReference>
<reference evidence="3" key="1">
    <citation type="submission" date="2019-11" db="EMBL/GenBank/DDBJ databases">
        <authorList>
            <person name="Feng L."/>
        </authorList>
    </citation>
    <scope>NUCLEOTIDE SEQUENCE</scope>
    <source>
        <strain evidence="3">CUreolyticusLFYP111</strain>
    </source>
</reference>
<organism evidence="3">
    <name type="scientific">Campylobacter ureolyticus</name>
    <dbReference type="NCBI Taxonomy" id="827"/>
    <lineage>
        <taxon>Bacteria</taxon>
        <taxon>Pseudomonadati</taxon>
        <taxon>Campylobacterota</taxon>
        <taxon>Epsilonproteobacteria</taxon>
        <taxon>Campylobacterales</taxon>
        <taxon>Campylobacteraceae</taxon>
        <taxon>Campylobacter</taxon>
    </lineage>
</organism>
<dbReference type="EMBL" id="CACRSK010000001">
    <property type="protein sequence ID" value="VYS74384.1"/>
    <property type="molecule type" value="Genomic_DNA"/>
</dbReference>
<dbReference type="PROSITE" id="PS51257">
    <property type="entry name" value="PROKAR_LIPOPROTEIN"/>
    <property type="match status" value="1"/>
</dbReference>
<dbReference type="InterPro" id="IPR024267">
    <property type="entry name" value="DUF4878"/>
</dbReference>
<dbReference type="Pfam" id="PF12870">
    <property type="entry name" value="DUF4878"/>
    <property type="match status" value="1"/>
</dbReference>
<evidence type="ECO:0000256" key="1">
    <source>
        <dbReference type="SAM" id="SignalP"/>
    </source>
</evidence>
<proteinExistence type="predicted"/>
<protein>
    <submittedName>
        <fullName evidence="3">Lumazine-binding domain protein</fullName>
    </submittedName>
</protein>